<keyword evidence="1" id="KW-0328">Glycosyltransferase</keyword>
<dbReference type="PANTHER" id="PTHR30160">
    <property type="entry name" value="TETRAACYLDISACCHARIDE 4'-KINASE-RELATED"/>
    <property type="match status" value="1"/>
</dbReference>
<proteinExistence type="predicted"/>
<dbReference type="GO" id="GO:0008713">
    <property type="term" value="F:ADP-heptose-lipopolysaccharide heptosyltransferase activity"/>
    <property type="evidence" value="ECO:0007669"/>
    <property type="project" value="TreeGrafter"/>
</dbReference>
<evidence type="ECO:0000313" key="3">
    <source>
        <dbReference type="EMBL" id="MBD2777155.1"/>
    </source>
</evidence>
<dbReference type="CDD" id="cd03789">
    <property type="entry name" value="GT9_LPS_heptosyltransferase"/>
    <property type="match status" value="1"/>
</dbReference>
<dbReference type="PANTHER" id="PTHR30160:SF1">
    <property type="entry name" value="LIPOPOLYSACCHARIDE 1,2-N-ACETYLGLUCOSAMINETRANSFERASE-RELATED"/>
    <property type="match status" value="1"/>
</dbReference>
<keyword evidence="2" id="KW-0808">Transferase</keyword>
<evidence type="ECO:0000256" key="2">
    <source>
        <dbReference type="ARBA" id="ARBA00022679"/>
    </source>
</evidence>
<name>A0A8J6XHX9_9CYAN</name>
<dbReference type="Pfam" id="PF01075">
    <property type="entry name" value="Glyco_transf_9"/>
    <property type="match status" value="1"/>
</dbReference>
<gene>
    <name evidence="3" type="ORF">ICL16_35210</name>
</gene>
<comment type="caution">
    <text evidence="3">The sequence shown here is derived from an EMBL/GenBank/DDBJ whole genome shotgun (WGS) entry which is preliminary data.</text>
</comment>
<dbReference type="GO" id="GO:0009244">
    <property type="term" value="P:lipopolysaccharide core region biosynthetic process"/>
    <property type="evidence" value="ECO:0007669"/>
    <property type="project" value="TreeGrafter"/>
</dbReference>
<dbReference type="InterPro" id="IPR002201">
    <property type="entry name" value="Glyco_trans_9"/>
</dbReference>
<dbReference type="Proteomes" id="UP000629098">
    <property type="component" value="Unassembled WGS sequence"/>
</dbReference>
<dbReference type="EMBL" id="JACXAE010000106">
    <property type="protein sequence ID" value="MBD2777155.1"/>
    <property type="molecule type" value="Genomic_DNA"/>
</dbReference>
<sequence length="345" mass="37398">MQKILFVELLGGIGDVLIALSAIHALARSHPESELTVLTFSPGGELLETDPLIKRVVYAKSGKAKQSVVELLSHERFDLIVSDTNYDDIDVEIQTRNPVFSKNRVSTRVVTNLWRQPPANELVGDRFVKILLAEGLISLDVIKPAQLHLTVAELEQAQKLFNHARRPLVFLCPDAGMAIKRWSNVKFITLGKSLLSRWGATVVVPVGSDAKQVESIASGISDEVQILPRGKLRDLAAALACADLVVGADTGPVRIAAAVDVPTITLFGPSWHGRYGQGAPHVNLQGYPDCAERNISNFTEQRCWYGGVCPLDKGWDSCLDGISVDEVLGVVEGFLNAQCFGNAVG</sequence>
<dbReference type="InterPro" id="IPR051199">
    <property type="entry name" value="LPS_LOS_Heptosyltrfase"/>
</dbReference>
<keyword evidence="4" id="KW-1185">Reference proteome</keyword>
<protein>
    <submittedName>
        <fullName evidence="3">Glycosyltransferase family 9 protein</fullName>
    </submittedName>
</protein>
<dbReference type="GO" id="GO:0005829">
    <property type="term" value="C:cytosol"/>
    <property type="evidence" value="ECO:0007669"/>
    <property type="project" value="TreeGrafter"/>
</dbReference>
<evidence type="ECO:0000313" key="4">
    <source>
        <dbReference type="Proteomes" id="UP000629098"/>
    </source>
</evidence>
<dbReference type="Gene3D" id="3.40.50.2000">
    <property type="entry name" value="Glycogen Phosphorylase B"/>
    <property type="match status" value="2"/>
</dbReference>
<evidence type="ECO:0000256" key="1">
    <source>
        <dbReference type="ARBA" id="ARBA00022676"/>
    </source>
</evidence>
<dbReference type="AlphaFoldDB" id="A0A8J6XHX9"/>
<reference evidence="3" key="1">
    <citation type="submission" date="2020-09" db="EMBL/GenBank/DDBJ databases">
        <title>Iningainema tapete sp. nov. (Scytonemataceae, Cyanobacteria) from greenhouses in central Florida (USA) produces two types of nodularin with biosynthetic potential for microcystin-LR and anabaenopeptins.</title>
        <authorList>
            <person name="Berthold D.E."/>
            <person name="Lefler F.W."/>
            <person name="Huang I.-S."/>
            <person name="Abdulla H."/>
            <person name="Zimba P.V."/>
            <person name="Laughinghouse H.D. IV."/>
        </authorList>
    </citation>
    <scope>NUCLEOTIDE SEQUENCE</scope>
    <source>
        <strain evidence="3">BLCCT55</strain>
    </source>
</reference>
<dbReference type="RefSeq" id="WP_190836226.1">
    <property type="nucleotide sequence ID" value="NZ_CAWPPI010000106.1"/>
</dbReference>
<accession>A0A8J6XHX9</accession>
<organism evidence="3 4">
    <name type="scientific">Iningainema tapete BLCC-T55</name>
    <dbReference type="NCBI Taxonomy" id="2748662"/>
    <lineage>
        <taxon>Bacteria</taxon>
        <taxon>Bacillati</taxon>
        <taxon>Cyanobacteriota</taxon>
        <taxon>Cyanophyceae</taxon>
        <taxon>Nostocales</taxon>
        <taxon>Scytonemataceae</taxon>
        <taxon>Iningainema tapete</taxon>
    </lineage>
</organism>
<dbReference type="SUPFAM" id="SSF53756">
    <property type="entry name" value="UDP-Glycosyltransferase/glycogen phosphorylase"/>
    <property type="match status" value="1"/>
</dbReference>